<evidence type="ECO:0000313" key="5">
    <source>
        <dbReference type="Proteomes" id="UP000186883"/>
    </source>
</evidence>
<evidence type="ECO:0000313" key="4">
    <source>
        <dbReference type="Proteomes" id="UP000076321"/>
    </source>
</evidence>
<feature type="transmembrane region" description="Helical" evidence="1">
    <location>
        <begin position="16"/>
        <end position="37"/>
    </location>
</feature>
<dbReference type="Proteomes" id="UP000076321">
    <property type="component" value="Unassembled WGS sequence"/>
</dbReference>
<keyword evidence="1" id="KW-0812">Transmembrane</keyword>
<reference evidence="3 5" key="2">
    <citation type="submission" date="2016-11" db="EMBL/GenBank/DDBJ databases">
        <title>Genome sequencing of Amycolatopsis regifaucium.</title>
        <authorList>
            <person name="Mayilraj S."/>
            <person name="Kaur N."/>
        </authorList>
    </citation>
    <scope>NUCLEOTIDE SEQUENCE [LARGE SCALE GENOMIC DNA]</scope>
    <source>
        <strain evidence="3 5">GY080</strain>
    </source>
</reference>
<name>A0A154MTI4_9PSEU</name>
<keyword evidence="5" id="KW-1185">Reference proteome</keyword>
<organism evidence="2 4">
    <name type="scientific">Amycolatopsis regifaucium</name>
    <dbReference type="NCBI Taxonomy" id="546365"/>
    <lineage>
        <taxon>Bacteria</taxon>
        <taxon>Bacillati</taxon>
        <taxon>Actinomycetota</taxon>
        <taxon>Actinomycetes</taxon>
        <taxon>Pseudonocardiales</taxon>
        <taxon>Pseudonocardiaceae</taxon>
        <taxon>Amycolatopsis</taxon>
    </lineage>
</organism>
<proteinExistence type="predicted"/>
<dbReference type="OrthoDB" id="4749283at2"/>
<dbReference type="EMBL" id="LOBU02000012">
    <property type="protein sequence ID" value="OKA08402.1"/>
    <property type="molecule type" value="Genomic_DNA"/>
</dbReference>
<dbReference type="AlphaFoldDB" id="A0A154MTI4"/>
<sequence length="177" mass="18904">MTEHSGEPPRPKRSKWFWVGILVPVAIVVLSASSWIFGYLSDTDDVRVGDCYAITTFGDVGEDPVKADCGSVEANAKAGAKTEAGGACPAGEYDQLTVDRTFASYKLCMMINAKQGDCLENFLADSVAYQKVPCSDPARDAEVLKVVDGVATCDDTEATDLKSYSTPPSTVCVRSTK</sequence>
<evidence type="ECO:0000313" key="3">
    <source>
        <dbReference type="EMBL" id="OKA08402.1"/>
    </source>
</evidence>
<dbReference type="EMBL" id="LQCI01000003">
    <property type="protein sequence ID" value="KZB87572.1"/>
    <property type="molecule type" value="Genomic_DNA"/>
</dbReference>
<dbReference type="RefSeq" id="WP_061986180.1">
    <property type="nucleotide sequence ID" value="NZ_FOPQ01000008.1"/>
</dbReference>
<protein>
    <submittedName>
        <fullName evidence="2">Uncharacterized protein</fullName>
    </submittedName>
</protein>
<reference evidence="2 4" key="1">
    <citation type="submission" date="2015-12" db="EMBL/GenBank/DDBJ databases">
        <title>Amycolatopsis regifaucium genome sequencing and assembly.</title>
        <authorList>
            <person name="Mayilraj S."/>
        </authorList>
    </citation>
    <scope>NUCLEOTIDE SEQUENCE [LARGE SCALE GENOMIC DNA]</scope>
    <source>
        <strain evidence="2 4">GY080</strain>
    </source>
</reference>
<evidence type="ECO:0000256" key="1">
    <source>
        <dbReference type="SAM" id="Phobius"/>
    </source>
</evidence>
<keyword evidence="1" id="KW-0472">Membrane</keyword>
<keyword evidence="1" id="KW-1133">Transmembrane helix</keyword>
<dbReference type="Proteomes" id="UP000186883">
    <property type="component" value="Unassembled WGS sequence"/>
</dbReference>
<accession>A0A154MTI4</accession>
<comment type="caution">
    <text evidence="2">The sequence shown here is derived from an EMBL/GenBank/DDBJ whole genome shotgun (WGS) entry which is preliminary data.</text>
</comment>
<evidence type="ECO:0000313" key="2">
    <source>
        <dbReference type="EMBL" id="KZB87572.1"/>
    </source>
</evidence>
<gene>
    <name evidence="3" type="ORF">ATP06_0214215</name>
    <name evidence="2" type="ORF">AVL48_23455</name>
</gene>